<evidence type="ECO:0000313" key="5">
    <source>
        <dbReference type="EMBL" id="TYI74861.1"/>
    </source>
</evidence>
<evidence type="ECO:0000256" key="4">
    <source>
        <dbReference type="SAM" id="MobiDB-lite"/>
    </source>
</evidence>
<reference evidence="5 6" key="1">
    <citation type="submission" date="2019-07" db="EMBL/GenBank/DDBJ databases">
        <title>WGS assembly of Gossypium mustelinum.</title>
        <authorList>
            <person name="Chen Z.J."/>
            <person name="Sreedasyam A."/>
            <person name="Ando A."/>
            <person name="Song Q."/>
            <person name="De L."/>
            <person name="Hulse-Kemp A."/>
            <person name="Ding M."/>
            <person name="Ye W."/>
            <person name="Kirkbride R."/>
            <person name="Jenkins J."/>
            <person name="Plott C."/>
            <person name="Lovell J."/>
            <person name="Lin Y.-M."/>
            <person name="Vaughn R."/>
            <person name="Liu B."/>
            <person name="Li W."/>
            <person name="Simpson S."/>
            <person name="Scheffler B."/>
            <person name="Saski C."/>
            <person name="Grover C."/>
            <person name="Hu G."/>
            <person name="Conover J."/>
            <person name="Carlson J."/>
            <person name="Shu S."/>
            <person name="Boston L."/>
            <person name="Williams M."/>
            <person name="Peterson D."/>
            <person name="Mcgee K."/>
            <person name="Jones D."/>
            <person name="Wendel J."/>
            <person name="Stelly D."/>
            <person name="Grimwood J."/>
            <person name="Schmutz J."/>
        </authorList>
    </citation>
    <scope>NUCLEOTIDE SEQUENCE [LARGE SCALE GENOMIC DNA]</scope>
    <source>
        <strain evidence="5">1408120.09</strain>
    </source>
</reference>
<dbReference type="GO" id="GO:0005634">
    <property type="term" value="C:nucleus"/>
    <property type="evidence" value="ECO:0007669"/>
    <property type="project" value="UniProtKB-SubCell"/>
</dbReference>
<dbReference type="SUPFAM" id="SSF50978">
    <property type="entry name" value="WD40 repeat-like"/>
    <property type="match status" value="1"/>
</dbReference>
<dbReference type="GO" id="GO:0006383">
    <property type="term" value="P:transcription by RNA polymerase III"/>
    <property type="evidence" value="ECO:0007669"/>
    <property type="project" value="TreeGrafter"/>
</dbReference>
<feature type="compositionally biased region" description="Basic and acidic residues" evidence="4">
    <location>
        <begin position="318"/>
        <end position="330"/>
    </location>
</feature>
<gene>
    <name evidence="5" type="ORF">E1A91_D07G234100v1</name>
</gene>
<keyword evidence="3" id="KW-0539">Nucleus</keyword>
<comment type="subcellular location">
    <subcellularLocation>
        <location evidence="1">Nucleus</location>
    </subcellularLocation>
</comment>
<evidence type="ECO:0000256" key="2">
    <source>
        <dbReference type="ARBA" id="ARBA00023163"/>
    </source>
</evidence>
<dbReference type="SMART" id="SM00320">
    <property type="entry name" value="WD40"/>
    <property type="match status" value="4"/>
</dbReference>
<feature type="compositionally biased region" description="Basic residues" evidence="4">
    <location>
        <begin position="749"/>
        <end position="758"/>
    </location>
</feature>
<evidence type="ECO:0000256" key="1">
    <source>
        <dbReference type="ARBA" id="ARBA00004123"/>
    </source>
</evidence>
<dbReference type="Proteomes" id="UP000323597">
    <property type="component" value="Chromosome D07"/>
</dbReference>
<feature type="region of interest" description="Disordered" evidence="4">
    <location>
        <begin position="270"/>
        <end position="334"/>
    </location>
</feature>
<name>A0A5D2UB33_GOSMU</name>
<accession>A0A5D2UB33</accession>
<organism evidence="5 6">
    <name type="scientific">Gossypium mustelinum</name>
    <name type="common">Cotton</name>
    <name type="synonym">Gossypium caicoense</name>
    <dbReference type="NCBI Taxonomy" id="34275"/>
    <lineage>
        <taxon>Eukaryota</taxon>
        <taxon>Viridiplantae</taxon>
        <taxon>Streptophyta</taxon>
        <taxon>Embryophyta</taxon>
        <taxon>Tracheophyta</taxon>
        <taxon>Spermatophyta</taxon>
        <taxon>Magnoliopsida</taxon>
        <taxon>eudicotyledons</taxon>
        <taxon>Gunneridae</taxon>
        <taxon>Pentapetalae</taxon>
        <taxon>rosids</taxon>
        <taxon>malvids</taxon>
        <taxon>Malvales</taxon>
        <taxon>Malvaceae</taxon>
        <taxon>Malvoideae</taxon>
        <taxon>Gossypium</taxon>
    </lineage>
</organism>
<dbReference type="InterPro" id="IPR001680">
    <property type="entry name" value="WD40_rpt"/>
</dbReference>
<dbReference type="PANTHER" id="PTHR15052:SF2">
    <property type="entry name" value="GENERAL TRANSCRIPTION FACTOR 3C POLYPEPTIDE 2"/>
    <property type="match status" value="1"/>
</dbReference>
<feature type="region of interest" description="Disordered" evidence="4">
    <location>
        <begin position="191"/>
        <end position="251"/>
    </location>
</feature>
<dbReference type="InterPro" id="IPR015943">
    <property type="entry name" value="WD40/YVTN_repeat-like_dom_sf"/>
</dbReference>
<dbReference type="AlphaFoldDB" id="A0A5D2UB33"/>
<dbReference type="PANTHER" id="PTHR15052">
    <property type="entry name" value="RNA POLYMERASE III TRANSCRIPTION INITIATION FACTOR COMPLEX SUBUNIT"/>
    <property type="match status" value="1"/>
</dbReference>
<feature type="region of interest" description="Disordered" evidence="4">
    <location>
        <begin position="677"/>
        <end position="696"/>
    </location>
</feature>
<keyword evidence="6" id="KW-1185">Reference proteome</keyword>
<dbReference type="Gene3D" id="2.130.10.10">
    <property type="entry name" value="YVTN repeat-like/Quinoprotein amine dehydrogenase"/>
    <property type="match status" value="1"/>
</dbReference>
<dbReference type="EMBL" id="CM017655">
    <property type="protein sequence ID" value="TYI74861.1"/>
    <property type="molecule type" value="Genomic_DNA"/>
</dbReference>
<protein>
    <submittedName>
        <fullName evidence="5">Uncharacterized protein</fullName>
    </submittedName>
</protein>
<evidence type="ECO:0000256" key="3">
    <source>
        <dbReference type="ARBA" id="ARBA00023242"/>
    </source>
</evidence>
<evidence type="ECO:0000313" key="6">
    <source>
        <dbReference type="Proteomes" id="UP000323597"/>
    </source>
</evidence>
<keyword evidence="2" id="KW-0804">Transcription</keyword>
<feature type="region of interest" description="Disordered" evidence="4">
    <location>
        <begin position="710"/>
        <end position="758"/>
    </location>
</feature>
<dbReference type="InterPro" id="IPR052416">
    <property type="entry name" value="GTF3C_component"/>
</dbReference>
<feature type="compositionally biased region" description="Polar residues" evidence="4">
    <location>
        <begin position="196"/>
        <end position="207"/>
    </location>
</feature>
<dbReference type="InterPro" id="IPR036322">
    <property type="entry name" value="WD40_repeat_dom_sf"/>
</dbReference>
<proteinExistence type="predicted"/>
<sequence>MAEEPLYGGPGAKVSVFDYSVENHFRAMDTISKLCEEPKIDGLYETDIRRFSSSITFLREWRHFDYEPRIIRFANELKDSPGKDVSLGIELPQFSSATVPKQDRVYGSNASVEYGKDFVMYVGGSVWALDWCPQVHENPNSLVKCEFIAIAAHPPQSYYHKLGAPLVGRGIIQIWCVLNAGVNEEEATLAKEKSKQIPQNTEAVNESSAKRTRGRPRKMPIDESQTDQVKRPEGRSRKKSILEFPDSDPDVQPLAVQYPGISFQPVSTDNVPGNTQENVPHKNHKKRKVCKEATCTSDATPQTSKKSIKLKSTTQEKNNSDRKIENEKSESSSAINQQIHFNTGQEATVSSNVLGCNSIKVSPGSLSIPGDIALPRAVLCLAHNGKVAWDVKWQPYHKHDSKCNQRMGYLAVLLGNGSLEVWEVPLLNMIKTIYSTSPKQGTDPRFVKLDPVFKCSKLKCGDIQRIPLTVEWSTSPPHDYLLAGCHDGMVALWKFSASGSPKINDTRPLLCFSADTAPIRSVAWAPSGSDMESSNVILTAGHGGVKFWDIRDPFLPLWDVHPAPKFIYSLDWLPEPRCVIISFDDGTMKLLSLVQAACDVPVTGKPFGGSKQQGLHVYNCSSFAIWCVQVSRLTDGTATCFQLTSKAVDKDFSRNRSPHFACGSLTEEEPAVIVNTPLPDNPLPLKKPSSECGDGQRSMRYFLTESLGKNAKDRKAKVPTSNQRTLALYDGNDPSVESEPEETLAALKSKMKPKSKSE</sequence>
<dbReference type="GO" id="GO:0000127">
    <property type="term" value="C:transcription factor TFIIIC complex"/>
    <property type="evidence" value="ECO:0007669"/>
    <property type="project" value="TreeGrafter"/>
</dbReference>